<dbReference type="PROSITE" id="PS50075">
    <property type="entry name" value="CARRIER"/>
    <property type="match status" value="5"/>
</dbReference>
<dbReference type="GO" id="GO:0005829">
    <property type="term" value="C:cytosol"/>
    <property type="evidence" value="ECO:0007669"/>
    <property type="project" value="TreeGrafter"/>
</dbReference>
<comment type="cofactor">
    <cofactor evidence="1">
        <name>pantetheine 4'-phosphate</name>
        <dbReference type="ChEBI" id="CHEBI:47942"/>
    </cofactor>
</comment>
<dbReference type="SUPFAM" id="SSF53474">
    <property type="entry name" value="alpha/beta-Hydrolases"/>
    <property type="match status" value="1"/>
</dbReference>
<feature type="domain" description="Carrier" evidence="6">
    <location>
        <begin position="4552"/>
        <end position="4627"/>
    </location>
</feature>
<dbReference type="InterPro" id="IPR010071">
    <property type="entry name" value="AA_adenyl_dom"/>
</dbReference>
<dbReference type="Gene3D" id="1.10.1200.10">
    <property type="entry name" value="ACP-like"/>
    <property type="match status" value="4"/>
</dbReference>
<dbReference type="InterPro" id="IPR023213">
    <property type="entry name" value="CAT-like_dom_sf"/>
</dbReference>
<dbReference type="SUPFAM" id="SSF47336">
    <property type="entry name" value="ACP-like"/>
    <property type="match status" value="5"/>
</dbReference>
<dbReference type="Pfam" id="PF00501">
    <property type="entry name" value="AMP-binding"/>
    <property type="match status" value="5"/>
</dbReference>
<dbReference type="STRING" id="1041522.GCA_002105755_01552"/>
<feature type="domain" description="Carrier" evidence="6">
    <location>
        <begin position="3497"/>
        <end position="3572"/>
    </location>
</feature>
<dbReference type="InterPro" id="IPR029063">
    <property type="entry name" value="SAM-dependent_MTases_sf"/>
</dbReference>
<dbReference type="SMART" id="SM00823">
    <property type="entry name" value="PKS_PP"/>
    <property type="match status" value="5"/>
</dbReference>
<feature type="domain" description="Carrier" evidence="6">
    <location>
        <begin position="973"/>
        <end position="1048"/>
    </location>
</feature>
<evidence type="ECO:0000256" key="1">
    <source>
        <dbReference type="ARBA" id="ARBA00001957"/>
    </source>
</evidence>
<dbReference type="InterPro" id="IPR009081">
    <property type="entry name" value="PP-bd_ACP"/>
</dbReference>
<dbReference type="Gene3D" id="3.40.50.12780">
    <property type="entry name" value="N-terminal domain of ligase-like"/>
    <property type="match status" value="4"/>
</dbReference>
<dbReference type="SUPFAM" id="SSF53335">
    <property type="entry name" value="S-adenosyl-L-methionine-dependent methyltransferases"/>
    <property type="match status" value="1"/>
</dbReference>
<dbReference type="UniPathway" id="UPA00011"/>
<dbReference type="CDD" id="cd19540">
    <property type="entry name" value="LCL_NRPS-like"/>
    <property type="match status" value="4"/>
</dbReference>
<dbReference type="GO" id="GO:0003824">
    <property type="term" value="F:catalytic activity"/>
    <property type="evidence" value="ECO:0007669"/>
    <property type="project" value="InterPro"/>
</dbReference>
<evidence type="ECO:0000256" key="3">
    <source>
        <dbReference type="ARBA" id="ARBA00022450"/>
    </source>
</evidence>
<dbReference type="FunFam" id="3.30.300.30:FF:000010">
    <property type="entry name" value="Enterobactin synthetase component F"/>
    <property type="match status" value="4"/>
</dbReference>
<dbReference type="SMART" id="SM01294">
    <property type="entry name" value="PKS_PP_betabranch"/>
    <property type="match status" value="1"/>
</dbReference>
<dbReference type="InterPro" id="IPR029058">
    <property type="entry name" value="AB_hydrolase_fold"/>
</dbReference>
<dbReference type="eggNOG" id="COG1020">
    <property type="taxonomic scope" value="Bacteria"/>
</dbReference>
<dbReference type="InterPro" id="IPR036736">
    <property type="entry name" value="ACP-like_sf"/>
</dbReference>
<evidence type="ECO:0000256" key="2">
    <source>
        <dbReference type="ARBA" id="ARBA00006432"/>
    </source>
</evidence>
<dbReference type="Pfam" id="PF00668">
    <property type="entry name" value="Condensation"/>
    <property type="match status" value="5"/>
</dbReference>
<keyword evidence="4" id="KW-0597">Phosphoprotein</keyword>
<dbReference type="GO" id="GO:0072330">
    <property type="term" value="P:monocarboxylic acid biosynthetic process"/>
    <property type="evidence" value="ECO:0007669"/>
    <property type="project" value="UniProtKB-ARBA"/>
</dbReference>
<dbReference type="SUPFAM" id="SSF52777">
    <property type="entry name" value="CoA-dependent acyltransferases"/>
    <property type="match status" value="10"/>
</dbReference>
<dbReference type="GO" id="GO:0031177">
    <property type="term" value="F:phosphopantetheine binding"/>
    <property type="evidence" value="ECO:0007669"/>
    <property type="project" value="InterPro"/>
</dbReference>
<dbReference type="FunFam" id="1.10.1200.10:FF:000016">
    <property type="entry name" value="Non-ribosomal peptide synthase"/>
    <property type="match status" value="1"/>
</dbReference>
<dbReference type="Pfam" id="PF00975">
    <property type="entry name" value="Thioesterase"/>
    <property type="match status" value="1"/>
</dbReference>
<dbReference type="FunFam" id="1.10.1200.10:FF:000005">
    <property type="entry name" value="Nonribosomal peptide synthetase 1"/>
    <property type="match status" value="4"/>
</dbReference>
<dbReference type="Gene3D" id="3.30.300.30">
    <property type="match status" value="6"/>
</dbReference>
<dbReference type="FunFam" id="3.40.50.980:FF:000001">
    <property type="entry name" value="Non-ribosomal peptide synthetase"/>
    <property type="match status" value="5"/>
</dbReference>
<dbReference type="SUPFAM" id="SSF56801">
    <property type="entry name" value="Acetyl-CoA synthetase-like"/>
    <property type="match status" value="5"/>
</dbReference>
<dbReference type="Gene3D" id="3.40.50.150">
    <property type="entry name" value="Vaccinia Virus protein VP39"/>
    <property type="match status" value="1"/>
</dbReference>
<dbReference type="InterPro" id="IPR000873">
    <property type="entry name" value="AMP-dep_synth/lig_dom"/>
</dbReference>
<comment type="similarity">
    <text evidence="2">Belongs to the ATP-dependent AMP-binding enzyme family.</text>
</comment>
<dbReference type="Pfam" id="PF08242">
    <property type="entry name" value="Methyltransf_12"/>
    <property type="match status" value="1"/>
</dbReference>
<dbReference type="Gene3D" id="3.40.50.980">
    <property type="match status" value="2"/>
</dbReference>
<dbReference type="InterPro" id="IPR042099">
    <property type="entry name" value="ANL_N_sf"/>
</dbReference>
<reference evidence="7 8" key="1">
    <citation type="journal article" date="2011" name="J. Bacteriol.">
        <title>Genome sequence of the Mycobacterium colombiense type strain, CECT 3035.</title>
        <authorList>
            <person name="Gonzalez-Perez M."/>
            <person name="Murcia M.I."/>
            <person name="Landsman D."/>
            <person name="Jordan I.K."/>
            <person name="Marino-Ramirez L."/>
        </authorList>
    </citation>
    <scope>NUCLEOTIDE SEQUENCE [LARGE SCALE GENOMIC DNA]</scope>
    <source>
        <strain evidence="7 8">CECT 3035</strain>
    </source>
</reference>
<dbReference type="InterPro" id="IPR006162">
    <property type="entry name" value="Ppantetheine_attach_site"/>
</dbReference>
<dbReference type="Gene3D" id="3.40.50.1820">
    <property type="entry name" value="alpha/beta hydrolase"/>
    <property type="match status" value="1"/>
</dbReference>
<dbReference type="CDD" id="cd17643">
    <property type="entry name" value="A_NRPS_Cytc1-like"/>
    <property type="match status" value="2"/>
</dbReference>
<dbReference type="GO" id="GO:0009403">
    <property type="term" value="P:toxin biosynthetic process"/>
    <property type="evidence" value="ECO:0007669"/>
    <property type="project" value="UniProtKB-ARBA"/>
</dbReference>
<keyword evidence="5" id="KW-0677">Repeat</keyword>
<dbReference type="Pfam" id="PF13193">
    <property type="entry name" value="AMP-binding_C"/>
    <property type="match status" value="4"/>
</dbReference>
<dbReference type="GO" id="GO:0043041">
    <property type="term" value="P:amino acid activation for nonribosomal peptide biosynthetic process"/>
    <property type="evidence" value="ECO:0007669"/>
    <property type="project" value="TreeGrafter"/>
</dbReference>
<accession>J5EFD6</accession>
<dbReference type="GO" id="GO:0008610">
    <property type="term" value="P:lipid biosynthetic process"/>
    <property type="evidence" value="ECO:0007669"/>
    <property type="project" value="UniProtKB-ARBA"/>
</dbReference>
<dbReference type="Proteomes" id="UP000006455">
    <property type="component" value="Unassembled WGS sequence"/>
</dbReference>
<evidence type="ECO:0000256" key="5">
    <source>
        <dbReference type="ARBA" id="ARBA00022737"/>
    </source>
</evidence>
<gene>
    <name evidence="7" type="ORF">MCOL_V207570</name>
</gene>
<dbReference type="InterPro" id="IPR020845">
    <property type="entry name" value="AMP-binding_CS"/>
</dbReference>
<dbReference type="FunFam" id="3.40.50.12780:FF:000012">
    <property type="entry name" value="Non-ribosomal peptide synthetase"/>
    <property type="match status" value="5"/>
</dbReference>
<protein>
    <submittedName>
        <fullName evidence="7">Linear gramicidin synthetase subunit D</fullName>
    </submittedName>
</protein>
<dbReference type="CDD" id="cd02440">
    <property type="entry name" value="AdoMet_MTases"/>
    <property type="match status" value="1"/>
</dbReference>
<sequence>MTIDDRALVVGREQLTNLDVGPFPLTRGQLDIWLAQETDREGARWQLGYLLRIEGTVDPWLLEQTIRQVVREAEPLRAAFFQVDGQVFQKAVDYPDVELACYQRLGSQDPVQEAYRLASSIQRTVMPLSGPLFKFALLQTRADEFYLFVCCHHIVADGIGLALVCHRIGDVYSALASGAPIPPVFFGSLSDLIACESEYESSTDYLEDQAYWAKNLPTETEPRYRLAPAADERDPYESSPPVEFDPVTVAGIQELSQALGVRRSSVIAAACALLVGGCDVSSSEVVFEFPVSRRVRPEAQTVPGMVTGYVPLVLKASAESTVASFCEHVDTRLREALHHQRFPVHALENKRLRGSVQTSNRIILNFIPTTNLANIVGAEVSGTLTHTNLIDQFGLDFFSDHDRLLLGVQPGATTSGLVGSRQWLSGCDVRDLVERLERVLGAMTADPTRRLSSADLLGGGERARLDEIGNRAALSRPAAAVSIPALFAAQVARAPEAVAVTFGSRCVTYRELDEASNRLAHLLADRRVGAGACVALLFSRSVDAVVAMLAVLKAGAAYLPIDPAAPAERIEFLLADAAPVAAITTGALAERFDGRDVMVIDVDDPAVDAQPCTDLPAPAPEDIAYLIYTSGTTGVPKGVAITHQNLTQQWESLNAGLPPGRVWTQCHPYVFDFSVWEIWGALLHGGRLVVVPEPVTGSPQDFHALLIAERVSVLTQTPSAVAALPTEGLDSVALLVGGEACAAEVVDRWAPGRVMVNAYGPTEVTIYASMSAPLAAGSGAVPIGAPVPGAALFVLDGWLRPVPAGVVGELYVAGGGLACGYVGRAGLTGSRFVACPFAAPGQRMYRTGDLVWWGADGQLRYVGRADEQVKIRGYRVELGEIQAALAALDGVEQAVVIAREDRPGDKRLVAYVTESSTGTVDPAALRTQLVERLPEYMVPAAVVVLAALPLTSNGKLDTRALPAPGYQNGGYRAPAGPVEEILAGVFAEVLGIERVGVDDSFFDLGGDSLLAMRLVAAIETGLDADLSVRTVFEAPTVTQLAVHIGSGASRLEPLMAVQRPAVVPLSFAQQRLWFIDQLQGPSPMYNMAAALRLSGSLDIEALGAALADVVARHESLRTLFPAFEGIPQQVVIPADRADVDWQVVDACGWSESRLVEAIEASAVHTFDLTTEIPLQTRLFRVADDEHVLVAVVHHIAGDGLSIAPLVSDLGVAYASRCAGHAPGWAPLAVQYADYTLWQRGQLGDVADADSPIAAQLAYWEQELAGLPERLALPTDRPYPPVADYRGAHVAVEWPAELQQQIAQVAREHNATSFMVIQAALAVLLSKLSASNDVAVGFAIAGRSDPALDELVGFFVNTLVLRVDLVGDPTVAQLLAQVRQRSLAAYEHQDVPFEVLVERLNPTRALNHHPLVQVMLAWQNFAGDPATSLALGDLQVSPVPVDTRTARMDLTFNLAERFTETGEPAGIAGDVEFRTDVFDAASIRALIERLRRVLTAMTADQNRRLSSVDLMDAEEHAHLDKIGNRAVLARAVPTAASIPAVFAAQVARTPEAAAITCAGRSMTYRELDKASNRLAHLLIALGARPGECVALLLPRSAEAVLAVMAVLKTGAAYLAIDPAHPTARMEFMVADAGPIAAITTVDLAERFDGHGLPVIDIEDPHPLGCPSTDLPVPAPEEIAYLIYTSGTTGVPKGVAIPHHNVTRLLMALSADLELSAGQVWTQCHSLAFDYSVWEIFGALLHGGRLVVVPESVTRSPEDLHALLIAEQVSVLSQTPSAFYALQTAGAGAPEPGSQLQLETVVFGGEALEPQRLGPWLDRHRRSPRLINMYGITETTVHASFREISVADVDRSVSPIGVPLVHLGFFVLDASLRPVPPGVVGELYVAGGGLAYGYLGRAALTGSRFVACPFGGAAAPGRRMYRTGDLVCWGADGQLDYLGRADEQVKIRGYRIELGEIRAALAALDGVEQAAVIAREDRPGDKRLIGYITGAADPADVRARLGQRLPAYMVPAAVMVVDALPLTVNGKLDTRALPAPEYTEGDGYRAPATPTEEILAGVYADVLGLERVGVDDSFFDLGGDSLSAMRVIAAINKSLDAGLAVRTVFESPTVAQLAPRIGGGGATRKPLVAGARPAGVPLSYAQSRLWFLDRFEGGVATYNMPTAFRISGALDVEALTAAIDDVIARHEALRTIFPDVDGVPFQQVVPAEAGMWRRGDAAVVSLTERDVLGELVALAGYRFDLATEIPIRAQIYAVGPEQHVVGIVVHHIAFDGWSLAPMARDIGEAYRARRQGRAPQLAPLPVQYADYTLWQRESLGVESDPDSVIAGQLAYWRQELADLPEVVSLPPDRARPPVPSYRGDAVDMQLDPRLWAGIKALAAAHNATASMVLQAAMVVALHRAGAGEDVTMGTPIAGRMDAALDELVGFFVNTWVLRVAVTPAHRFSDVLACVRQKALDAYSNQDVPFERLVEQLNPVRSTAHHPVFQVALAFQNNVRPEVALDGLGVEPLAVDSRTAKFDLDVDLREVPSADPTAPMAAGVVTYATDLYDRATVERFVTWFGRVIEGVVADASVVVGDLALLDDGERDLVLSRWSGAGVGAPSGVAPELLAAAVAADPDAVAIVDRAQSLTYGELDRWSTRLARVLIEAGVGPESAVGVAMGRSTELVVAWWAVQKAGGVYVPVDPAHPVERIATVLDSVDALCVLTRDADTVAGARTRPVLRIDGLDLYGRCAEAITDTDRLAALGPDNTAYVIFTSGSTGTPKGVAVTHGGLPGVAAAHREVFGLGADTRMLAVLSPTFDAALGELLVAVGSRGALVVAPPEVYAGEALTALLQEQRVTAAVMTPTLLSSLDRTRLDELSTLIVGGEACPDELVTAWAPGRRMFNGYGPTETTIWATTAPLLAGQPVRIGTPLPGIRALVLDARLNPAPIGVVGELYLGGPAVACGYLGRPDLTAERFVADPYGPAGARLYRTGDLVRWTLGGTLDYLGRADAQIKLRGHRIELGEVENTLLGCPQVARAAATVREGGAGSHLVAYVTLEQTTTAEHDAETVEAWQHLYDEAYGADAESPEFGMDFRGWNSSYTGDPIPLEQMMEWRSAAVDRILELHPARVLEIGVGSGLLLSQLAPVCSEYWATDFSAPTIQRLQDDVAAQPWGDRVRLRVQPADAADALPEGHFDLVVLNSVVQYFPSARYLTDVLAVAMRLLAPGGALFIGDVRNHTLQGAFQTGVALARTTDAAADATEIRQRLHHAMLGEAELLLAPEFFTTWANEEPSVAGLDIEVKRGVADNELNRYRYDVSIHKAPAPARSMATADSWAWAECAGLDGLHDRLVSIRPNAVRVTEIPRAGLIGDVHIEQALAGGLPLADALAHAEGAEAVVPERLYGLGETTGYHVAVTWGTQPGTVEAVFIAAADAERNPALTDVYLPPDGAHRCRTHANDPQTNSKITAVRQQLSAWLPEYMVPAHIVVLDEFPLTSSGKLDRKALPEPVFATTSFRAPQTETEKTVAGIYAKVLGIDKVGVDDSFFDLGGDSLSAMRLIAAVNTALDADLSVRAVFEAPTVAQLAPRIGQGGGLEPLVPVERPPVVPLSFAQSRLWFIDQLQGPSPLYNVVVPLRLSGRLDADALGAALSDVVGRHESLRTLFPAIEGIPQQVVIPAERADVGWDVIDATGWPADRLEEAIGAAVRHRFDLATEIPLRAWLFRVADGEHVMVAVVHEIAADGWSTTRLVRDMSVAYTSRCAGRAPDWAPLPVQYVDYTLWQRAQFGDLDDKDSRIAAQLAYWERTLAGMPERLQLPTDRPYPPVADHRGARVTLEWPAQLQQQVARVAREHNATGFMVTQAALAVLLAKLSASSDVAVGFPIAGRRDPALDELVGFFVNTLVLRVDLTGDPTVAELLAQVRARGLAAYEHQDVPFEVLVERLNPARSLAHHPLIQVVFAWNNFPGQVNDSATGLSLNDLQVTPLTGDTQTAKMDVVFFLKERWTEAGEPAGISGTVEFRTDVFDTETIQAMVERLERVLGAMTADPTRRLSSVDLLDACEHARLDEIGNRAALSRPAAAVSIPALFAAQVARAPEAVAVTFGSRCVTYRELDEASNRLAHLLADRRVGAGACVALLFSRSVDAVVAMLAVLKAGAAYLPIDPAAPAERIEFLLADAAPVAAITTTELAHRLHGHGLMIVDVDDPAVDRQPSTALLAPAPEDIAYLIYTSGTTGVPKGVAITHQNLTQQWESLNAGLPPGRVWTQCHPYVFDFSVWEIWGALLHGGRLVVVPEPVTGSPQDFHALLIAERVSVLTQTPSAVAALPTEGLDSVALLVGGEACAAEVVDRWAPGRVMVNAYGPTEVTVYASMSAPLAAGSGAVPIGAPVPGAALFVLDGWLRPVPAGVVGELYVAGGGLACGYVGRAGLTGSRFVACPFAAPGQRMYRTGDLVWWGADGQLRYVGRADEQVKIRGYRVELGEIQAALAALDGVEQAVVIAREDRPGDKRLVAYVTESSTGTVDPAALRTQLVERLPEYMVPAAVVVLAALPLTSNGKLDTRALPAPGYQNGGYRAPAGPVEEILAGVFAEVLGLERVGVDDSFFDLGGDSLLAMRLVAAIETGLDADLSVRTVFEAPTVTQLALRVGADGGRREPLVAFERPAVVPLSFAQQRLWFIDQLLGPSPMYNMVAALRLSGSLDVEALGAALADVVARQESLRTVFPAVEGIPRQVVIPREQVDFGWQVVDATGWSEGRLGDAIGAAVRHSFDLATEIPLRVRLFRVADDEHVLVAVVHHIAGDGLSMTPLVSDLGVAYASRCAGHAPGWAPLAVQYADYTLWQRGQLGDVADADSPIAAQLAYWEQELAGLPERLALPTDRPYPPVADYRGAHVVVDWPAELQQQIARVAREHNATSFMVIQAALAVLLSKLSASNDVAVGFPIAGRGDPALDQLVGCFVNTLVLRMQVAGDPTVAQLLAQVRQRSLAAYEHQDVPFEVLVERLNPTRALNHHPLVQVLLAWQNFAGQDNDRVAGPAVGDLQVTPLSAETRTARMDLTFTLGEQWNAAGEPAGIGGSVEFRTDVFDAATIHALITKLERVLVAMTADPRRRLSSMDLLDAAEHARLDEWGNRAALTQPAAAVSIPASFAAQVARTPEAAAISCAGRSMTYRELDEASNRLAHLLSGHGVGPGERVALLLSRSAEAIVAIMAVLKTGAAYLPIDPAHPDARIGFLLADAGPIAAISTAELAHRLDGHDLLVLDVNDSAVDSQPSTALPAPAAEEIAYLIYTSGTTGVPKGVAITHHNVTQLLGALDVRMDLAGQVWSQWHSLAFDVSVCEMWGALLYGGRLVVAPESVARSPEDFHALLVAEQVTVLSQTPSAFYALQTADALQPELGRQLKLEAVVFAGEALEPQRLGTWLHHHPGTPRLFNLYGTTETTVHASFREIVHGDAENASSPVGVPLAHLGFFVLDASLRPVPAGVVGELYVAGTGVGIGYVGRAALTGSRFVACPFGGAGAPGHRMYRTGDLVSWGTDGQLRYLGRADEQVKIRGYRIELGEIRAALAALDGVEQAVVIAREDRPGDKRLIGYITGTAEPAETRSGLAERLPAYMVPAAVVALDALPLTANGKLDRRALPAPEYTEGDGYRAPATLTEEILAGVYADVLGLERVGVDDSFFDLGGDSLSAMRLIAAINASLDANLAVRTLFHAPTVRSLSRQLGQDASEIEVVPVEFLKEGTGDPLFCIHPGGGLVWPYHALGNYLDCPIVGIQQIPQNGEVEAASIRDMARNYADRIQGIDPAGPYHLLGWSFGGVVAHEIAIELQRRGCSVAHLILLDALRIDSGASLPAMGEQDVLEEVLRFCHIDVPVRDAPLTYERVEELLRERGIVEFARYKQLLDLGVHNIDSNRALSEGHEPGVFDGDVTIFSAVGDEGDQSLPPRQSWRPYVTGDINSYPVDCGHQEMMNPESLGLYGRQLKFLLEPEGARTE</sequence>
<dbReference type="Pfam" id="PF00550">
    <property type="entry name" value="PP-binding"/>
    <property type="match status" value="5"/>
</dbReference>
<dbReference type="GeneID" id="31526907"/>
<organism evidence="7 8">
    <name type="scientific">Mycobacterium colombiense CECT 3035</name>
    <dbReference type="NCBI Taxonomy" id="1041522"/>
    <lineage>
        <taxon>Bacteria</taxon>
        <taxon>Bacillati</taxon>
        <taxon>Actinomycetota</taxon>
        <taxon>Actinomycetes</taxon>
        <taxon>Mycobacteriales</taxon>
        <taxon>Mycobacteriaceae</taxon>
        <taxon>Mycobacterium</taxon>
        <taxon>Mycobacterium avium complex (MAC)</taxon>
    </lineage>
</organism>
<dbReference type="PROSITE" id="PS00012">
    <property type="entry name" value="PHOSPHOPANTETHEINE"/>
    <property type="match status" value="5"/>
</dbReference>
<dbReference type="PANTHER" id="PTHR45527">
    <property type="entry name" value="NONRIBOSOMAL PEPTIDE SYNTHETASE"/>
    <property type="match status" value="1"/>
</dbReference>
<dbReference type="NCBIfam" id="NF003417">
    <property type="entry name" value="PRK04813.1"/>
    <property type="match status" value="6"/>
</dbReference>
<dbReference type="NCBIfam" id="TIGR01733">
    <property type="entry name" value="AA-adenyl-dom"/>
    <property type="match status" value="5"/>
</dbReference>
<evidence type="ECO:0000313" key="7">
    <source>
        <dbReference type="EMBL" id="EJO90031.1"/>
    </source>
</evidence>
<evidence type="ECO:0000313" key="8">
    <source>
        <dbReference type="Proteomes" id="UP000006455"/>
    </source>
</evidence>
<dbReference type="Gene3D" id="3.30.559.10">
    <property type="entry name" value="Chloramphenicol acetyltransferase-like domain"/>
    <property type="match status" value="5"/>
</dbReference>
<dbReference type="InterPro" id="IPR013217">
    <property type="entry name" value="Methyltransf_12"/>
</dbReference>
<dbReference type="InterPro" id="IPR025110">
    <property type="entry name" value="AMP-bd_C"/>
</dbReference>
<dbReference type="FunFam" id="3.30.559.30:FF:000001">
    <property type="entry name" value="Non-ribosomal peptide synthetase"/>
    <property type="match status" value="1"/>
</dbReference>
<evidence type="ECO:0000256" key="4">
    <source>
        <dbReference type="ARBA" id="ARBA00022553"/>
    </source>
</evidence>
<dbReference type="Gene3D" id="3.30.559.30">
    <property type="entry name" value="Nonribosomal peptide synthetase, condensation domain"/>
    <property type="match status" value="5"/>
</dbReference>
<dbReference type="InterPro" id="IPR045851">
    <property type="entry name" value="AMP-bd_C_sf"/>
</dbReference>
<dbReference type="InterPro" id="IPR001242">
    <property type="entry name" value="Condensation_dom"/>
</dbReference>
<dbReference type="EMBL" id="AFVW02000002">
    <property type="protein sequence ID" value="EJO90031.1"/>
    <property type="molecule type" value="Genomic_DNA"/>
</dbReference>
<proteinExistence type="inferred from homology"/>
<feature type="domain" description="Carrier" evidence="6">
    <location>
        <begin position="5624"/>
        <end position="5699"/>
    </location>
</feature>
<comment type="caution">
    <text evidence="7">The sequence shown here is derived from an EMBL/GenBank/DDBJ whole genome shotgun (WGS) entry which is preliminary data.</text>
</comment>
<dbReference type="PROSITE" id="PS00455">
    <property type="entry name" value="AMP_BINDING"/>
    <property type="match status" value="5"/>
</dbReference>
<dbReference type="InterPro" id="IPR020806">
    <property type="entry name" value="PKS_PP-bd"/>
</dbReference>
<dbReference type="Gene3D" id="2.30.38.10">
    <property type="entry name" value="Luciferase, Domain 3"/>
    <property type="match status" value="1"/>
</dbReference>
<name>J5EFD6_9MYCO</name>
<dbReference type="RefSeq" id="WP_007770802.1">
    <property type="nucleotide sequence ID" value="NZ_AFVW02000002.1"/>
</dbReference>
<feature type="domain" description="Carrier" evidence="6">
    <location>
        <begin position="2044"/>
        <end position="2119"/>
    </location>
</feature>
<keyword evidence="3" id="KW-0596">Phosphopantetheine</keyword>
<dbReference type="InterPro" id="IPR001031">
    <property type="entry name" value="Thioesterase"/>
</dbReference>
<dbReference type="PANTHER" id="PTHR45527:SF1">
    <property type="entry name" value="FATTY ACID SYNTHASE"/>
    <property type="match status" value="1"/>
</dbReference>
<evidence type="ECO:0000259" key="6">
    <source>
        <dbReference type="PROSITE" id="PS50075"/>
    </source>
</evidence>